<evidence type="ECO:0000313" key="1">
    <source>
        <dbReference type="EMBL" id="KAJ9089783.1"/>
    </source>
</evidence>
<dbReference type="EMBL" id="QTSX02000029">
    <property type="protein sequence ID" value="KAJ9089783.1"/>
    <property type="molecule type" value="Genomic_DNA"/>
</dbReference>
<proteinExistence type="predicted"/>
<protein>
    <submittedName>
        <fullName evidence="1">Uncharacterized protein</fullName>
    </submittedName>
</protein>
<comment type="caution">
    <text evidence="1">The sequence shown here is derived from an EMBL/GenBank/DDBJ whole genome shotgun (WGS) entry which is preliminary data.</text>
</comment>
<accession>A0ACC2URV4</accession>
<gene>
    <name evidence="1" type="ORF">DSO57_1009282</name>
</gene>
<organism evidence="1 2">
    <name type="scientific">Entomophthora muscae</name>
    <dbReference type="NCBI Taxonomy" id="34485"/>
    <lineage>
        <taxon>Eukaryota</taxon>
        <taxon>Fungi</taxon>
        <taxon>Fungi incertae sedis</taxon>
        <taxon>Zoopagomycota</taxon>
        <taxon>Entomophthoromycotina</taxon>
        <taxon>Entomophthoromycetes</taxon>
        <taxon>Entomophthorales</taxon>
        <taxon>Entomophthoraceae</taxon>
        <taxon>Entomophthora</taxon>
    </lineage>
</organism>
<sequence length="108" mass="12304">MVYEICTDVGELKEEVVTILEEAFSRFDADKDEALNQKELDAFATALNGIPFDEDSLKQIKEVFDVTEEGHLTKRGFIEMYELQSGSEPEETIKDLTTLGFDLTNFKE</sequence>
<reference evidence="1" key="1">
    <citation type="submission" date="2022-04" db="EMBL/GenBank/DDBJ databases">
        <title>Genome of the entomopathogenic fungus Entomophthora muscae.</title>
        <authorList>
            <person name="Elya C."/>
            <person name="Lovett B.R."/>
            <person name="Lee E."/>
            <person name="Macias A.M."/>
            <person name="Hajek A.E."/>
            <person name="De Bivort B.L."/>
            <person name="Kasson M.T."/>
            <person name="De Fine Licht H.H."/>
            <person name="Stajich J.E."/>
        </authorList>
    </citation>
    <scope>NUCLEOTIDE SEQUENCE</scope>
    <source>
        <strain evidence="1">Berkeley</strain>
    </source>
</reference>
<dbReference type="Proteomes" id="UP001165960">
    <property type="component" value="Unassembled WGS sequence"/>
</dbReference>
<keyword evidence="2" id="KW-1185">Reference proteome</keyword>
<evidence type="ECO:0000313" key="2">
    <source>
        <dbReference type="Proteomes" id="UP001165960"/>
    </source>
</evidence>
<name>A0ACC2URV4_9FUNG</name>